<organism evidence="3 4">
    <name type="scientific">Trichlorobacter lovleyi (strain ATCC BAA-1151 / DSM 17278 / SZ)</name>
    <name type="common">Geobacter lovleyi</name>
    <dbReference type="NCBI Taxonomy" id="398767"/>
    <lineage>
        <taxon>Bacteria</taxon>
        <taxon>Pseudomonadati</taxon>
        <taxon>Thermodesulfobacteriota</taxon>
        <taxon>Desulfuromonadia</taxon>
        <taxon>Geobacterales</taxon>
        <taxon>Geobacteraceae</taxon>
        <taxon>Trichlorobacter</taxon>
    </lineage>
</organism>
<proteinExistence type="predicted"/>
<dbReference type="PANTHER" id="PTHR30547">
    <property type="entry name" value="UNCHARACTERIZED PROTEIN YHCG-RELATED"/>
    <property type="match status" value="1"/>
</dbReference>
<dbReference type="RefSeq" id="WP_012471253.1">
    <property type="nucleotide sequence ID" value="NC_010814.1"/>
</dbReference>
<reference evidence="3 4" key="1">
    <citation type="submission" date="2008-05" db="EMBL/GenBank/DDBJ databases">
        <title>Complete sequence of chromosome of Geobacter lovleyi SZ.</title>
        <authorList>
            <consortium name="US DOE Joint Genome Institute"/>
            <person name="Lucas S."/>
            <person name="Copeland A."/>
            <person name="Lapidus A."/>
            <person name="Glavina del Rio T."/>
            <person name="Dalin E."/>
            <person name="Tice H."/>
            <person name="Bruce D."/>
            <person name="Goodwin L."/>
            <person name="Pitluck S."/>
            <person name="Chertkov O."/>
            <person name="Meincke L."/>
            <person name="Brettin T."/>
            <person name="Detter J.C."/>
            <person name="Han C."/>
            <person name="Tapia R."/>
            <person name="Kuske C.R."/>
            <person name="Schmutz J."/>
            <person name="Larimer F."/>
            <person name="Land M."/>
            <person name="Hauser L."/>
            <person name="Kyrpides N."/>
            <person name="Mikhailova N."/>
            <person name="Sung Y."/>
            <person name="Fletcher K.E."/>
            <person name="Ritalahti K.M."/>
            <person name="Loeffler F.E."/>
            <person name="Richardson P."/>
        </authorList>
    </citation>
    <scope>NUCLEOTIDE SEQUENCE [LARGE SCALE GENOMIC DNA]</scope>
    <source>
        <strain evidence="4">ATCC BAA-1151 / DSM 17278 / SZ</strain>
    </source>
</reference>
<evidence type="ECO:0008006" key="5">
    <source>
        <dbReference type="Google" id="ProtNLM"/>
    </source>
</evidence>
<sequence length="345" mass="40091">MTNILPAEYTTFLLELKERIHNAQYAALKAVNKELISLYWDIGKSIVSRQEQLGWGKAVVETLARDLQNEFPGLQGFSSRNLWNMKNFYLAYKDNQKLQPLAAEISWTKNVIIMERCKDLLQREFYIKITKKFGWTKDVLINQIEAGAFEKFMANQTNFDKAVPEKYRHQAKLAVKDEYTFDFLEMSDGHSEKELERALVDNVRKFLVEMGGYFTFVGNQYRLEIDGSEFFIDLLLYHRQLRCLVAIELKIGAFKPEYAGKMQFYLSALNDTVRLPDEEPSIGIILCKEKSRTFVEYALRDSNKPIGVSTYKLSNKLPKELKKYFPSPEEMSKRIEGLSGNLEDT</sequence>
<feature type="domain" description="YhcG N-terminal" evidence="2">
    <location>
        <begin position="15"/>
        <end position="151"/>
    </location>
</feature>
<evidence type="ECO:0000259" key="1">
    <source>
        <dbReference type="Pfam" id="PF06250"/>
    </source>
</evidence>
<protein>
    <recommendedName>
        <fullName evidence="5">DUF1016 domain-containing protein</fullName>
    </recommendedName>
</protein>
<dbReference type="InterPro" id="IPR011856">
    <property type="entry name" value="tRNA_endonuc-like_dom_sf"/>
</dbReference>
<feature type="domain" description="YhcG PDDEXK nuclease" evidence="1">
    <location>
        <begin position="174"/>
        <end position="324"/>
    </location>
</feature>
<evidence type="ECO:0000259" key="2">
    <source>
        <dbReference type="Pfam" id="PF17761"/>
    </source>
</evidence>
<evidence type="ECO:0000313" key="3">
    <source>
        <dbReference type="EMBL" id="ACD96929.1"/>
    </source>
</evidence>
<gene>
    <name evidence="3" type="ordered locus">Glov_3223</name>
</gene>
<dbReference type="AlphaFoldDB" id="B3EAP6"/>
<dbReference type="InterPro" id="IPR009362">
    <property type="entry name" value="YhcG_C"/>
</dbReference>
<dbReference type="InterPro" id="IPR053148">
    <property type="entry name" value="PD-DEXK-like_domain"/>
</dbReference>
<evidence type="ECO:0000313" key="4">
    <source>
        <dbReference type="Proteomes" id="UP000002420"/>
    </source>
</evidence>
<dbReference type="InterPro" id="IPR041527">
    <property type="entry name" value="YhcG_N"/>
</dbReference>
<dbReference type="STRING" id="398767.Glov_3223"/>
<dbReference type="Pfam" id="PF06250">
    <property type="entry name" value="YhcG_C"/>
    <property type="match status" value="1"/>
</dbReference>
<keyword evidence="4" id="KW-1185">Reference proteome</keyword>
<dbReference type="Pfam" id="PF17761">
    <property type="entry name" value="DUF1016_N"/>
    <property type="match status" value="1"/>
</dbReference>
<dbReference type="KEGG" id="glo:Glov_3223"/>
<dbReference type="Proteomes" id="UP000002420">
    <property type="component" value="Chromosome"/>
</dbReference>
<dbReference type="HOGENOM" id="CLU_046640_0_1_7"/>
<dbReference type="OrthoDB" id="9801263at2"/>
<dbReference type="eggNOG" id="COG4804">
    <property type="taxonomic scope" value="Bacteria"/>
</dbReference>
<accession>B3EAP6</accession>
<name>B3EAP6_TRIL1</name>
<dbReference type="PANTHER" id="PTHR30547:SF0">
    <property type="entry name" value="BLR8175 PROTEIN"/>
    <property type="match status" value="1"/>
</dbReference>
<dbReference type="Gene3D" id="3.40.1350.10">
    <property type="match status" value="1"/>
</dbReference>
<dbReference type="GO" id="GO:0003676">
    <property type="term" value="F:nucleic acid binding"/>
    <property type="evidence" value="ECO:0007669"/>
    <property type="project" value="InterPro"/>
</dbReference>
<dbReference type="EMBL" id="CP001089">
    <property type="protein sequence ID" value="ACD96929.1"/>
    <property type="molecule type" value="Genomic_DNA"/>
</dbReference>